<evidence type="ECO:0000313" key="2">
    <source>
        <dbReference type="Proteomes" id="UP000266441"/>
    </source>
</evidence>
<dbReference type="AlphaFoldDB" id="A0A399CVF5"/>
<sequence length="66" mass="7314">MESNSKIVKMIGVNAFVQVLFLLPVKHKEAHRGRVMRFLIASNCSGECNSPIPELVPGVTDAISWF</sequence>
<reference evidence="1 2" key="1">
    <citation type="journal article" date="2015" name="Int. J. Syst. Evol. Microbiol.">
        <title>Mariniphaga sediminis sp. nov., isolated from coastal sediment.</title>
        <authorList>
            <person name="Wang F.Q."/>
            <person name="Shen Q.Y."/>
            <person name="Chen G.J."/>
            <person name="Du Z.J."/>
        </authorList>
    </citation>
    <scope>NUCLEOTIDE SEQUENCE [LARGE SCALE GENOMIC DNA]</scope>
    <source>
        <strain evidence="1 2">SY21</strain>
    </source>
</reference>
<dbReference type="RefSeq" id="WP_119351775.1">
    <property type="nucleotide sequence ID" value="NZ_QWET01000023.1"/>
</dbReference>
<name>A0A399CVF5_9BACT</name>
<accession>A0A399CVF5</accession>
<proteinExistence type="predicted"/>
<evidence type="ECO:0000313" key="1">
    <source>
        <dbReference type="EMBL" id="RIH63233.1"/>
    </source>
</evidence>
<organism evidence="1 2">
    <name type="scientific">Mariniphaga sediminis</name>
    <dbReference type="NCBI Taxonomy" id="1628158"/>
    <lineage>
        <taxon>Bacteria</taxon>
        <taxon>Pseudomonadati</taxon>
        <taxon>Bacteroidota</taxon>
        <taxon>Bacteroidia</taxon>
        <taxon>Marinilabiliales</taxon>
        <taxon>Prolixibacteraceae</taxon>
        <taxon>Mariniphaga</taxon>
    </lineage>
</organism>
<protein>
    <submittedName>
        <fullName evidence="1">Uncharacterized protein</fullName>
    </submittedName>
</protein>
<comment type="caution">
    <text evidence="1">The sequence shown here is derived from an EMBL/GenBank/DDBJ whole genome shotgun (WGS) entry which is preliminary data.</text>
</comment>
<dbReference type="EMBL" id="QWET01000023">
    <property type="protein sequence ID" value="RIH63233.1"/>
    <property type="molecule type" value="Genomic_DNA"/>
</dbReference>
<keyword evidence="2" id="KW-1185">Reference proteome</keyword>
<dbReference type="Proteomes" id="UP000266441">
    <property type="component" value="Unassembled WGS sequence"/>
</dbReference>
<gene>
    <name evidence="1" type="ORF">D1164_20480</name>
</gene>